<accession>A0A8A3S3W7</accession>
<feature type="transmembrane region" description="Helical" evidence="1">
    <location>
        <begin position="115"/>
        <end position="133"/>
    </location>
</feature>
<organism evidence="2 3">
    <name type="scientific">Methanofollis aquaemaris</name>
    <dbReference type="NCBI Taxonomy" id="126734"/>
    <lineage>
        <taxon>Archaea</taxon>
        <taxon>Methanobacteriati</taxon>
        <taxon>Methanobacteriota</taxon>
        <taxon>Stenosarchaea group</taxon>
        <taxon>Methanomicrobia</taxon>
        <taxon>Methanomicrobiales</taxon>
        <taxon>Methanomicrobiaceae</taxon>
        <taxon>Methanofollis</taxon>
    </lineage>
</organism>
<protein>
    <submittedName>
        <fullName evidence="2">Uncharacterized protein</fullName>
    </submittedName>
</protein>
<dbReference type="RefSeq" id="WP_265581783.1">
    <property type="nucleotide sequence ID" value="NZ_CP036172.1"/>
</dbReference>
<evidence type="ECO:0000256" key="1">
    <source>
        <dbReference type="SAM" id="Phobius"/>
    </source>
</evidence>
<reference evidence="2" key="1">
    <citation type="journal article" date="2001" name="Int. J. Syst. Evol. Microbiol.">
        <title>Methanofollis aquaemaris sp. nov., a methanogen isolated from an aquaculture fish pond.</title>
        <authorList>
            <person name="Lai M.C."/>
            <person name="Chen S.C."/>
        </authorList>
    </citation>
    <scope>NUCLEOTIDE SEQUENCE</scope>
    <source>
        <strain evidence="2">N2F9704</strain>
    </source>
</reference>
<keyword evidence="3" id="KW-1185">Reference proteome</keyword>
<name>A0A8A3S3W7_9EURY</name>
<keyword evidence="1" id="KW-0472">Membrane</keyword>
<keyword evidence="1" id="KW-0812">Transmembrane</keyword>
<dbReference type="KEGG" id="maqe:RJ40_02465"/>
<dbReference type="GeneID" id="76423190"/>
<feature type="transmembrane region" description="Helical" evidence="1">
    <location>
        <begin position="91"/>
        <end position="109"/>
    </location>
</feature>
<dbReference type="EMBL" id="CP036172">
    <property type="protein sequence ID" value="QSZ66441.1"/>
    <property type="molecule type" value="Genomic_DNA"/>
</dbReference>
<evidence type="ECO:0000313" key="3">
    <source>
        <dbReference type="Proteomes" id="UP001042704"/>
    </source>
</evidence>
<gene>
    <name evidence="2" type="ORF">RJ40_02465</name>
</gene>
<evidence type="ECO:0000313" key="2">
    <source>
        <dbReference type="EMBL" id="QSZ66441.1"/>
    </source>
</evidence>
<sequence>MKPVLFLPVPLALAAGLLSGAWLDTLLFSFLYLGTLCLAQRWRSDGWLLLFCGGEPLVLVTAGKSWEAAILIQFLVLWAALATTQDRSAPWVIVGAGFVLSGGAMIAALDEVVTALLAVGGLVLLAFSLVWLAEHQMKSRAEIGR</sequence>
<keyword evidence="1" id="KW-1133">Transmembrane helix</keyword>
<proteinExistence type="predicted"/>
<reference evidence="2" key="2">
    <citation type="submission" date="2019-02" db="EMBL/GenBank/DDBJ databases">
        <authorList>
            <person name="Chen S.-C."/>
            <person name="Chien H.-H."/>
            <person name="Lai M.-C."/>
        </authorList>
    </citation>
    <scope>NUCLEOTIDE SEQUENCE</scope>
    <source>
        <strain evidence="2">N2F9704</strain>
    </source>
</reference>
<dbReference type="Proteomes" id="UP001042704">
    <property type="component" value="Chromosome"/>
</dbReference>
<dbReference type="AlphaFoldDB" id="A0A8A3S3W7"/>